<keyword evidence="2" id="KW-1133">Transmembrane helix</keyword>
<keyword evidence="2" id="KW-0812">Transmembrane</keyword>
<feature type="region of interest" description="Disordered" evidence="1">
    <location>
        <begin position="373"/>
        <end position="413"/>
    </location>
</feature>
<dbReference type="EMBL" id="JAULSN010000005">
    <property type="protein sequence ID" value="KAK3371671.1"/>
    <property type="molecule type" value="Genomic_DNA"/>
</dbReference>
<comment type="caution">
    <text evidence="3">The sequence shown here is derived from an EMBL/GenBank/DDBJ whole genome shotgun (WGS) entry which is preliminary data.</text>
</comment>
<reference evidence="3" key="1">
    <citation type="journal article" date="2023" name="Mol. Phylogenet. Evol.">
        <title>Genome-scale phylogeny and comparative genomics of the fungal order Sordariales.</title>
        <authorList>
            <person name="Hensen N."/>
            <person name="Bonometti L."/>
            <person name="Westerberg I."/>
            <person name="Brannstrom I.O."/>
            <person name="Guillou S."/>
            <person name="Cros-Aarteil S."/>
            <person name="Calhoun S."/>
            <person name="Haridas S."/>
            <person name="Kuo A."/>
            <person name="Mondo S."/>
            <person name="Pangilinan J."/>
            <person name="Riley R."/>
            <person name="LaButti K."/>
            <person name="Andreopoulos B."/>
            <person name="Lipzen A."/>
            <person name="Chen C."/>
            <person name="Yan M."/>
            <person name="Daum C."/>
            <person name="Ng V."/>
            <person name="Clum A."/>
            <person name="Steindorff A."/>
            <person name="Ohm R.A."/>
            <person name="Martin F."/>
            <person name="Silar P."/>
            <person name="Natvig D.O."/>
            <person name="Lalanne C."/>
            <person name="Gautier V."/>
            <person name="Ament-Velasquez S.L."/>
            <person name="Kruys A."/>
            <person name="Hutchinson M.I."/>
            <person name="Powell A.J."/>
            <person name="Barry K."/>
            <person name="Miller A.N."/>
            <person name="Grigoriev I.V."/>
            <person name="Debuchy R."/>
            <person name="Gladieux P."/>
            <person name="Hiltunen Thoren M."/>
            <person name="Johannesson H."/>
        </authorList>
    </citation>
    <scope>NUCLEOTIDE SEQUENCE</scope>
    <source>
        <strain evidence="3">CBS 958.72</strain>
    </source>
</reference>
<gene>
    <name evidence="3" type="ORF">B0T24DRAFT_595432</name>
</gene>
<proteinExistence type="predicted"/>
<dbReference type="AlphaFoldDB" id="A0AAE0K948"/>
<sequence length="527" mass="58373">MGSRLRLITYALVSSIGGISWLEITAALARVGGLASDELSDANTNNKTWPRPRFHLLVDARDKRSSLCKTLFSAVIQGYPPPILVGYTEEGEEEEPISPAGLVSTTLEAISTNRLGDEDVVLWLAADHWIQLPIEVLVRRYLQQTEVLGQRLVRQYPLLGFEQRILFAASKSCSYKCNDTDVLPESSLPRDVYGSFRGSPANISFSRPHFIAPGAFIGRVGDVVPFLRATRKVFDSARDEKLDEAIVWDQLFRSQEAARQLRLSLGQTSFERFRSSLLTKGAGAGKWTATQKRKQQQQQQKEKEEAGPETGGDEEAELGLGLDYESRIFQDLSPHGSAADVQFLRFDRPAVAKSPSRSAARLYADPLALPPELRPHGSPLAHLNESDFSMPSSSSPQPPPLQPPPLQPPQPDLTQLKRDVLWSTVALATNVVVPRGSIPAVLSAPPDDGADDWWWRNMYFRPHGRLLLQHHLRPNRYALAEQAARGGSTWWNARGGRGGLWTSRGGWIAWTHVCGPEHDSVLFQGDG</sequence>
<evidence type="ECO:0000313" key="4">
    <source>
        <dbReference type="Proteomes" id="UP001287356"/>
    </source>
</evidence>
<organism evidence="3 4">
    <name type="scientific">Lasiosphaeria ovina</name>
    <dbReference type="NCBI Taxonomy" id="92902"/>
    <lineage>
        <taxon>Eukaryota</taxon>
        <taxon>Fungi</taxon>
        <taxon>Dikarya</taxon>
        <taxon>Ascomycota</taxon>
        <taxon>Pezizomycotina</taxon>
        <taxon>Sordariomycetes</taxon>
        <taxon>Sordariomycetidae</taxon>
        <taxon>Sordariales</taxon>
        <taxon>Lasiosphaeriaceae</taxon>
        <taxon>Lasiosphaeria</taxon>
    </lineage>
</organism>
<dbReference type="PANTHER" id="PTHR36587:SF2">
    <property type="entry name" value="EXPRESSION SITE-ASSOCIATED GENE 3 (ESAG3)-LIKE PROTEIN"/>
    <property type="match status" value="1"/>
</dbReference>
<feature type="compositionally biased region" description="Pro residues" evidence="1">
    <location>
        <begin position="396"/>
        <end position="411"/>
    </location>
</feature>
<feature type="region of interest" description="Disordered" evidence="1">
    <location>
        <begin position="282"/>
        <end position="316"/>
    </location>
</feature>
<evidence type="ECO:0000313" key="3">
    <source>
        <dbReference type="EMBL" id="KAK3371671.1"/>
    </source>
</evidence>
<name>A0AAE0K948_9PEZI</name>
<feature type="transmembrane region" description="Helical" evidence="2">
    <location>
        <begin position="7"/>
        <end position="29"/>
    </location>
</feature>
<evidence type="ECO:0000256" key="1">
    <source>
        <dbReference type="SAM" id="MobiDB-lite"/>
    </source>
</evidence>
<keyword evidence="2" id="KW-0472">Membrane</keyword>
<reference evidence="3" key="2">
    <citation type="submission" date="2023-06" db="EMBL/GenBank/DDBJ databases">
        <authorList>
            <consortium name="Lawrence Berkeley National Laboratory"/>
            <person name="Haridas S."/>
            <person name="Hensen N."/>
            <person name="Bonometti L."/>
            <person name="Westerberg I."/>
            <person name="Brannstrom I.O."/>
            <person name="Guillou S."/>
            <person name="Cros-Aarteil S."/>
            <person name="Calhoun S."/>
            <person name="Kuo A."/>
            <person name="Mondo S."/>
            <person name="Pangilinan J."/>
            <person name="Riley R."/>
            <person name="Labutti K."/>
            <person name="Andreopoulos B."/>
            <person name="Lipzen A."/>
            <person name="Chen C."/>
            <person name="Yanf M."/>
            <person name="Daum C."/>
            <person name="Ng V."/>
            <person name="Clum A."/>
            <person name="Steindorff A."/>
            <person name="Ohm R."/>
            <person name="Martin F."/>
            <person name="Silar P."/>
            <person name="Natvig D."/>
            <person name="Lalanne C."/>
            <person name="Gautier V."/>
            <person name="Ament-Velasquez S.L."/>
            <person name="Kruys A."/>
            <person name="Hutchinson M.I."/>
            <person name="Powell A.J."/>
            <person name="Barry K."/>
            <person name="Miller A.N."/>
            <person name="Grigoriev I.V."/>
            <person name="Debuchy R."/>
            <person name="Gladieux P."/>
            <person name="Thoren M.H."/>
            <person name="Johannesson H."/>
        </authorList>
    </citation>
    <scope>NUCLEOTIDE SEQUENCE</scope>
    <source>
        <strain evidence="3">CBS 958.72</strain>
    </source>
</reference>
<dbReference type="Proteomes" id="UP001287356">
    <property type="component" value="Unassembled WGS sequence"/>
</dbReference>
<dbReference type="PANTHER" id="PTHR36587">
    <property type="entry name" value="EXPRESSION SITE-ASSOCIATED GENE 3 (ESAG3)-LIKE PROTEIN"/>
    <property type="match status" value="1"/>
</dbReference>
<dbReference type="CDD" id="cd22997">
    <property type="entry name" value="GT_LH"/>
    <property type="match status" value="1"/>
</dbReference>
<protein>
    <submittedName>
        <fullName evidence="3">Uncharacterized protein</fullName>
    </submittedName>
</protein>
<evidence type="ECO:0000256" key="2">
    <source>
        <dbReference type="SAM" id="Phobius"/>
    </source>
</evidence>
<accession>A0AAE0K948</accession>
<keyword evidence="4" id="KW-1185">Reference proteome</keyword>